<name>A0A4R5FAH8_9ACTN</name>
<dbReference type="EMBL" id="SMLD01000065">
    <property type="protein sequence ID" value="TDE45782.1"/>
    <property type="molecule type" value="Genomic_DNA"/>
</dbReference>
<dbReference type="Pfam" id="PF12680">
    <property type="entry name" value="SnoaL_2"/>
    <property type="match status" value="1"/>
</dbReference>
<dbReference type="InterPro" id="IPR032710">
    <property type="entry name" value="NTF2-like_dom_sf"/>
</dbReference>
<protein>
    <submittedName>
        <fullName evidence="2">Nuclear transport factor 2 family protein</fullName>
    </submittedName>
</protein>
<evidence type="ECO:0000259" key="1">
    <source>
        <dbReference type="Pfam" id="PF12680"/>
    </source>
</evidence>
<evidence type="ECO:0000313" key="2">
    <source>
        <dbReference type="EMBL" id="TDE45782.1"/>
    </source>
</evidence>
<dbReference type="AlphaFoldDB" id="A0A4R5FAH8"/>
<evidence type="ECO:0000313" key="3">
    <source>
        <dbReference type="Proteomes" id="UP000295136"/>
    </source>
</evidence>
<dbReference type="Gene3D" id="3.10.450.50">
    <property type="match status" value="1"/>
</dbReference>
<gene>
    <name evidence="2" type="ORF">E1295_23960</name>
</gene>
<feature type="domain" description="SnoaL-like" evidence="1">
    <location>
        <begin position="21"/>
        <end position="115"/>
    </location>
</feature>
<comment type="caution">
    <text evidence="2">The sequence shown here is derived from an EMBL/GenBank/DDBJ whole genome shotgun (WGS) entry which is preliminary data.</text>
</comment>
<proteinExistence type="predicted"/>
<sequence>MSVPERKVRRVDETSRTRRAVQAYVGSTERRDWQALGRLLAEDVVYEMPQTRERIHGKRAFLQFNRDYPGDWHLRVRRIVADGLHAAAWIDARVGAEPLDACVWFDLSPQGLISRVTDYWPEPYDPPPGREHLVERW</sequence>
<dbReference type="Proteomes" id="UP000295136">
    <property type="component" value="Unassembled WGS sequence"/>
</dbReference>
<organism evidence="2 3">
    <name type="scientific">Nonomuraea mesophila</name>
    <dbReference type="NCBI Taxonomy" id="2530382"/>
    <lineage>
        <taxon>Bacteria</taxon>
        <taxon>Bacillati</taxon>
        <taxon>Actinomycetota</taxon>
        <taxon>Actinomycetes</taxon>
        <taxon>Streptosporangiales</taxon>
        <taxon>Streptosporangiaceae</taxon>
        <taxon>Nonomuraea</taxon>
    </lineage>
</organism>
<keyword evidence="3" id="KW-1185">Reference proteome</keyword>
<reference evidence="2 3" key="1">
    <citation type="submission" date="2019-03" db="EMBL/GenBank/DDBJ databases">
        <title>Draft genome sequences of novel Actinobacteria.</title>
        <authorList>
            <person name="Sahin N."/>
            <person name="Ay H."/>
            <person name="Saygin H."/>
        </authorList>
    </citation>
    <scope>NUCLEOTIDE SEQUENCE [LARGE SCALE GENOMIC DNA]</scope>
    <source>
        <strain evidence="2 3">6K102</strain>
    </source>
</reference>
<accession>A0A4R5FAH8</accession>
<dbReference type="SUPFAM" id="SSF54427">
    <property type="entry name" value="NTF2-like"/>
    <property type="match status" value="1"/>
</dbReference>
<dbReference type="InterPro" id="IPR037401">
    <property type="entry name" value="SnoaL-like"/>
</dbReference>